<accession>A0A151ABJ2</accession>
<organism evidence="1 2">
    <name type="scientific">Halalkalicoccus paucihalophilus</name>
    <dbReference type="NCBI Taxonomy" id="1008153"/>
    <lineage>
        <taxon>Archaea</taxon>
        <taxon>Methanobacteriati</taxon>
        <taxon>Methanobacteriota</taxon>
        <taxon>Stenosarchaea group</taxon>
        <taxon>Halobacteria</taxon>
        <taxon>Halobacteriales</taxon>
        <taxon>Halococcaceae</taxon>
        <taxon>Halalkalicoccus</taxon>
    </lineage>
</organism>
<protein>
    <submittedName>
        <fullName evidence="1">Uncharacterized protein</fullName>
    </submittedName>
</protein>
<reference evidence="1 2" key="1">
    <citation type="submission" date="2016-02" db="EMBL/GenBank/DDBJ databases">
        <title>Genome sequence of Halalkalicoccus paucihalophilus DSM 24557.</title>
        <authorList>
            <person name="Poehlein A."/>
            <person name="Daniel R."/>
        </authorList>
    </citation>
    <scope>NUCLEOTIDE SEQUENCE [LARGE SCALE GENOMIC DNA]</scope>
    <source>
        <strain evidence="1 2">DSM 24557</strain>
    </source>
</reference>
<evidence type="ECO:0000313" key="2">
    <source>
        <dbReference type="Proteomes" id="UP000075321"/>
    </source>
</evidence>
<dbReference type="AlphaFoldDB" id="A0A151ABJ2"/>
<dbReference type="EMBL" id="LTAZ01000010">
    <property type="protein sequence ID" value="KYH25005.1"/>
    <property type="molecule type" value="Genomic_DNA"/>
</dbReference>
<evidence type="ECO:0000313" key="1">
    <source>
        <dbReference type="EMBL" id="KYH25005.1"/>
    </source>
</evidence>
<comment type="caution">
    <text evidence="1">The sequence shown here is derived from an EMBL/GenBank/DDBJ whole genome shotgun (WGS) entry which is preliminary data.</text>
</comment>
<sequence>MSTHNSPNDSDEFKFMNTPVHHLRINGVVDDGILSIHDTQNAFGWIELELPSKYAVFNLRTMR</sequence>
<dbReference type="PATRIC" id="fig|1008153.3.peg.3052"/>
<proteinExistence type="predicted"/>
<gene>
    <name evidence="1" type="ORF">HAPAU_29570</name>
</gene>
<keyword evidence="2" id="KW-1185">Reference proteome</keyword>
<name>A0A151ABJ2_9EURY</name>
<dbReference type="Proteomes" id="UP000075321">
    <property type="component" value="Unassembled WGS sequence"/>
</dbReference>